<keyword evidence="2" id="KW-1185">Reference proteome</keyword>
<gene>
    <name evidence="1" type="ORF">OLEA9_A063031</name>
</gene>
<comment type="caution">
    <text evidence="1">The sequence shown here is derived from an EMBL/GenBank/DDBJ whole genome shotgun (WGS) entry which is preliminary data.</text>
</comment>
<reference evidence="1 2" key="1">
    <citation type="submission" date="2019-12" db="EMBL/GenBank/DDBJ databases">
        <authorList>
            <person name="Alioto T."/>
            <person name="Alioto T."/>
            <person name="Gomez Garrido J."/>
        </authorList>
    </citation>
    <scope>NUCLEOTIDE SEQUENCE [LARGE SCALE GENOMIC DNA]</scope>
</reference>
<dbReference type="Proteomes" id="UP000594638">
    <property type="component" value="Unassembled WGS sequence"/>
</dbReference>
<sequence length="160" mass="17753">MAGTQPDFQVFLDSFWAQCAGHVRDASWPRHGRGQISGTRRQHSVQAMFGVQARSQAFWAVFGTRFAGHVQDALGNFWEMDTVGTQVDFQAHEGSNMCKPCHGRRRTKAYFHAHEGSTGSGHMKAAPSTVHMKGAGTRRRPVVHTDAHHMHTRQFLGQGG</sequence>
<dbReference type="EMBL" id="CACTIH010003962">
    <property type="protein sequence ID" value="CAA2988022.1"/>
    <property type="molecule type" value="Genomic_DNA"/>
</dbReference>
<proteinExistence type="predicted"/>
<evidence type="ECO:0000313" key="2">
    <source>
        <dbReference type="Proteomes" id="UP000594638"/>
    </source>
</evidence>
<evidence type="ECO:0000313" key="1">
    <source>
        <dbReference type="EMBL" id="CAA2988022.1"/>
    </source>
</evidence>
<dbReference type="Gramene" id="OE9A063031T1">
    <property type="protein sequence ID" value="OE9A063031C1"/>
    <property type="gene ID" value="OE9A063031"/>
</dbReference>
<organism evidence="1 2">
    <name type="scientific">Olea europaea subsp. europaea</name>
    <dbReference type="NCBI Taxonomy" id="158383"/>
    <lineage>
        <taxon>Eukaryota</taxon>
        <taxon>Viridiplantae</taxon>
        <taxon>Streptophyta</taxon>
        <taxon>Embryophyta</taxon>
        <taxon>Tracheophyta</taxon>
        <taxon>Spermatophyta</taxon>
        <taxon>Magnoliopsida</taxon>
        <taxon>eudicotyledons</taxon>
        <taxon>Gunneridae</taxon>
        <taxon>Pentapetalae</taxon>
        <taxon>asterids</taxon>
        <taxon>lamiids</taxon>
        <taxon>Lamiales</taxon>
        <taxon>Oleaceae</taxon>
        <taxon>Oleeae</taxon>
        <taxon>Olea</taxon>
    </lineage>
</organism>
<name>A0A8S0SA13_OLEEU</name>
<protein>
    <submittedName>
        <fullName evidence="1">Uncharacterized protein</fullName>
    </submittedName>
</protein>
<dbReference type="AlphaFoldDB" id="A0A8S0SA13"/>
<accession>A0A8S0SA13</accession>